<dbReference type="SUPFAM" id="SSF57667">
    <property type="entry name" value="beta-beta-alpha zinc fingers"/>
    <property type="match status" value="1"/>
</dbReference>
<protein>
    <submittedName>
        <fullName evidence="9">Fez family zinc finger protein 2</fullName>
    </submittedName>
</protein>
<feature type="binding site" evidence="6">
    <location>
        <position position="63"/>
    </location>
    <ligand>
        <name>Zn(2+)</name>
        <dbReference type="ChEBI" id="CHEBI:29105"/>
    </ligand>
</feature>
<evidence type="ECO:0000256" key="4">
    <source>
        <dbReference type="ARBA" id="ARBA00022833"/>
    </source>
</evidence>
<evidence type="ECO:0000313" key="9">
    <source>
        <dbReference type="EMBL" id="CAG6490882.1"/>
    </source>
</evidence>
<sequence>MNQTRNKLPSNDPSSYCRFCFSDRNLVPLFPSGEPPRHMLLDLIADLVGIQIDNGADTSCSICWRCAVALEDFQLFRQRSCEHDAIVRENLLPFGGQGEFEEREYVSSSFETPEETQQDNDTSLLRFMQSLNHSNEYTENSTNAHNDINRTSLEHEFICPLCYVSYRYHTNLQKHFEKHHPELVTGATITPANNPNQRKRTSLGQLRAYQNPPPLPLSSQATSDNLFKCSYCPKSFKHGPSLHFHLKSHYDMLPFVCEFCDARFINEKGKHIHKGRYHYENGVRKPAPPRETFECKECNRSFVHRKYLWQHIRYKHPERCLPDGSDPTLVMLPPTEMPNHEETFENHADDEPLLEIKSEIDDSDSYCPLWD</sequence>
<feature type="domain" description="C2H2-type" evidence="7">
    <location>
        <begin position="227"/>
        <end position="254"/>
    </location>
</feature>
<organism evidence="9">
    <name type="scientific">Culex pipiens</name>
    <name type="common">House mosquito</name>
    <dbReference type="NCBI Taxonomy" id="7175"/>
    <lineage>
        <taxon>Eukaryota</taxon>
        <taxon>Metazoa</taxon>
        <taxon>Ecdysozoa</taxon>
        <taxon>Arthropoda</taxon>
        <taxon>Hexapoda</taxon>
        <taxon>Insecta</taxon>
        <taxon>Pterygota</taxon>
        <taxon>Neoptera</taxon>
        <taxon>Endopterygota</taxon>
        <taxon>Diptera</taxon>
        <taxon>Nematocera</taxon>
        <taxon>Culicoidea</taxon>
        <taxon>Culicidae</taxon>
        <taxon>Culicinae</taxon>
        <taxon>Culicini</taxon>
        <taxon>Culex</taxon>
        <taxon>Culex</taxon>
    </lineage>
</organism>
<dbReference type="PANTHER" id="PTHR24379:SF121">
    <property type="entry name" value="C2H2-TYPE DOMAIN-CONTAINING PROTEIN"/>
    <property type="match status" value="1"/>
</dbReference>
<evidence type="ECO:0000259" key="7">
    <source>
        <dbReference type="PROSITE" id="PS50157"/>
    </source>
</evidence>
<evidence type="ECO:0000259" key="8">
    <source>
        <dbReference type="PROSITE" id="PS51915"/>
    </source>
</evidence>
<dbReference type="EMBL" id="HBUE01117165">
    <property type="protein sequence ID" value="CAG6490882.1"/>
    <property type="molecule type" value="Transcribed_RNA"/>
</dbReference>
<dbReference type="PANTHER" id="PTHR24379">
    <property type="entry name" value="KRAB AND ZINC FINGER DOMAIN-CONTAINING"/>
    <property type="match status" value="1"/>
</dbReference>
<dbReference type="AlphaFoldDB" id="A0A8D8CGX2"/>
<keyword evidence="3 5" id="KW-0863">Zinc-finger</keyword>
<evidence type="ECO:0000256" key="5">
    <source>
        <dbReference type="PROSITE-ProRule" id="PRU00042"/>
    </source>
</evidence>
<evidence type="ECO:0000256" key="1">
    <source>
        <dbReference type="ARBA" id="ARBA00022723"/>
    </source>
</evidence>
<feature type="binding site" evidence="6">
    <location>
        <position position="66"/>
    </location>
    <ligand>
        <name>Zn(2+)</name>
        <dbReference type="ChEBI" id="CHEBI:29105"/>
    </ligand>
</feature>
<accession>A0A8D8CGX2</accession>
<dbReference type="GO" id="GO:0005634">
    <property type="term" value="C:nucleus"/>
    <property type="evidence" value="ECO:0007669"/>
    <property type="project" value="InterPro"/>
</dbReference>
<keyword evidence="1 6" id="KW-0479">Metal-binding</keyword>
<keyword evidence="4 6" id="KW-0862">Zinc</keyword>
<reference evidence="9" key="1">
    <citation type="submission" date="2021-05" db="EMBL/GenBank/DDBJ databases">
        <authorList>
            <person name="Alioto T."/>
            <person name="Alioto T."/>
            <person name="Gomez Garrido J."/>
        </authorList>
    </citation>
    <scope>NUCLEOTIDE SEQUENCE</scope>
</reference>
<dbReference type="InterPro" id="IPR013087">
    <property type="entry name" value="Znf_C2H2_type"/>
</dbReference>
<dbReference type="Pfam" id="PF07776">
    <property type="entry name" value="zf-AD"/>
    <property type="match status" value="1"/>
</dbReference>
<dbReference type="PROSITE" id="PS50157">
    <property type="entry name" value="ZINC_FINGER_C2H2_2"/>
    <property type="match status" value="2"/>
</dbReference>
<dbReference type="Gene3D" id="3.40.1800.20">
    <property type="match status" value="1"/>
</dbReference>
<keyword evidence="2" id="KW-0677">Repeat</keyword>
<dbReference type="SMART" id="SM00868">
    <property type="entry name" value="zf-AD"/>
    <property type="match status" value="1"/>
</dbReference>
<evidence type="ECO:0000256" key="6">
    <source>
        <dbReference type="PROSITE-ProRule" id="PRU01263"/>
    </source>
</evidence>
<name>A0A8D8CGX2_CULPI</name>
<evidence type="ECO:0000256" key="2">
    <source>
        <dbReference type="ARBA" id="ARBA00022737"/>
    </source>
</evidence>
<feature type="binding site" evidence="6">
    <location>
        <position position="20"/>
    </location>
    <ligand>
        <name>Zn(2+)</name>
        <dbReference type="ChEBI" id="CHEBI:29105"/>
    </ligand>
</feature>
<dbReference type="InterPro" id="IPR036236">
    <property type="entry name" value="Znf_C2H2_sf"/>
</dbReference>
<dbReference type="PROSITE" id="PS00028">
    <property type="entry name" value="ZINC_FINGER_C2H2_1"/>
    <property type="match status" value="3"/>
</dbReference>
<feature type="domain" description="C2H2-type" evidence="7">
    <location>
        <begin position="293"/>
        <end position="316"/>
    </location>
</feature>
<dbReference type="SMART" id="SM00355">
    <property type="entry name" value="ZnF_C2H2"/>
    <property type="match status" value="4"/>
</dbReference>
<proteinExistence type="predicted"/>
<feature type="domain" description="ZAD" evidence="8">
    <location>
        <begin position="15"/>
        <end position="90"/>
    </location>
</feature>
<feature type="binding site" evidence="6">
    <location>
        <position position="17"/>
    </location>
    <ligand>
        <name>Zn(2+)</name>
        <dbReference type="ChEBI" id="CHEBI:29105"/>
    </ligand>
</feature>
<dbReference type="Gene3D" id="3.30.160.60">
    <property type="entry name" value="Classic Zinc Finger"/>
    <property type="match status" value="2"/>
</dbReference>
<dbReference type="PROSITE" id="PS51915">
    <property type="entry name" value="ZAD"/>
    <property type="match status" value="1"/>
</dbReference>
<dbReference type="SUPFAM" id="SSF57716">
    <property type="entry name" value="Glucocorticoid receptor-like (DNA-binding domain)"/>
    <property type="match status" value="1"/>
</dbReference>
<dbReference type="InterPro" id="IPR012934">
    <property type="entry name" value="Znf_AD"/>
</dbReference>
<dbReference type="GO" id="GO:0008270">
    <property type="term" value="F:zinc ion binding"/>
    <property type="evidence" value="ECO:0007669"/>
    <property type="project" value="UniProtKB-UniRule"/>
</dbReference>
<evidence type="ECO:0000256" key="3">
    <source>
        <dbReference type="ARBA" id="ARBA00022771"/>
    </source>
</evidence>